<dbReference type="Proteomes" id="UP000481033">
    <property type="component" value="Unassembled WGS sequence"/>
</dbReference>
<dbReference type="RefSeq" id="WP_163667607.1">
    <property type="nucleotide sequence ID" value="NZ_QXHD01000004.1"/>
</dbReference>
<evidence type="ECO:0008006" key="4">
    <source>
        <dbReference type="Google" id="ProtNLM"/>
    </source>
</evidence>
<name>A0A6M0RJ43_9CYAN</name>
<dbReference type="Gene3D" id="3.40.50.1460">
    <property type="match status" value="1"/>
</dbReference>
<proteinExistence type="predicted"/>
<evidence type="ECO:0000313" key="2">
    <source>
        <dbReference type="EMBL" id="NEZ56288.1"/>
    </source>
</evidence>
<dbReference type="AlphaFoldDB" id="A0A6M0RJ43"/>
<feature type="region of interest" description="Disordered" evidence="1">
    <location>
        <begin position="384"/>
        <end position="406"/>
    </location>
</feature>
<comment type="caution">
    <text evidence="2">The sequence shown here is derived from an EMBL/GenBank/DDBJ whole genome shotgun (WGS) entry which is preliminary data.</text>
</comment>
<organism evidence="2 3">
    <name type="scientific">Adonisia turfae CCMR0081</name>
    <dbReference type="NCBI Taxonomy" id="2292702"/>
    <lineage>
        <taxon>Bacteria</taxon>
        <taxon>Bacillati</taxon>
        <taxon>Cyanobacteriota</taxon>
        <taxon>Adonisia</taxon>
        <taxon>Adonisia turfae</taxon>
    </lineage>
</organism>
<evidence type="ECO:0000313" key="3">
    <source>
        <dbReference type="Proteomes" id="UP000481033"/>
    </source>
</evidence>
<sequence length="406" mass="44950">MGKHILLIAVSTDELAIDTMEESPAIANVTALRKALLVDLEGLRDDQIITLINPNLRQMRHAIALMTYRCRHDDLCLIYYTGYGVLDPRTGAIYLPASDTDPHAVATTAISSDYIRQALPSLQEGLNRVMILDCLWSSLPQSNIDNPTMLQGGMSPNGHLPMPHLADCNCALLTALASSANPWPTVDLGLSLYTHYLIEGITTGLADTDADGGISIDDLQTYLARALSESHTDIFPIALYTHNETADTPLLAVPPYSPEREYRSSLEEYAHRHQGHIPPASRNILEFLRHQLGISVYQSQEIEANVMAPYAHHKDSCDRYRQAMLAALELENPLGKPLKKWLQHLQSELALSYEDVCAIEAQAMTHPGSAGHLQTLPRWLTPIDDQQPKLPAHVPNGRNGQDYYNS</sequence>
<accession>A0A6M0RJ43</accession>
<keyword evidence="3" id="KW-1185">Reference proteome</keyword>
<protein>
    <recommendedName>
        <fullName evidence="4">Caspase domain-containing protein</fullName>
    </recommendedName>
</protein>
<reference evidence="2 3" key="1">
    <citation type="journal article" date="2020" name="Microb. Ecol.">
        <title>Ecogenomics of the Marine Benthic Filamentous Cyanobacterium Adonisia.</title>
        <authorList>
            <person name="Walter J.M."/>
            <person name="Coutinho F.H."/>
            <person name="Leomil L."/>
            <person name="Hargreaves P.I."/>
            <person name="Campeao M.E."/>
            <person name="Vieira V.V."/>
            <person name="Silva B.S."/>
            <person name="Fistarol G.O."/>
            <person name="Salomon P.S."/>
            <person name="Sawabe T."/>
            <person name="Mino S."/>
            <person name="Hosokawa M."/>
            <person name="Miyashita H."/>
            <person name="Maruyama F."/>
            <person name="van Verk M.C."/>
            <person name="Dutilh B.E."/>
            <person name="Thompson C.C."/>
            <person name="Thompson F.L."/>
        </authorList>
    </citation>
    <scope>NUCLEOTIDE SEQUENCE [LARGE SCALE GENOMIC DNA]</scope>
    <source>
        <strain evidence="2 3">CCMR0081</strain>
    </source>
</reference>
<dbReference type="EMBL" id="QXHD01000004">
    <property type="protein sequence ID" value="NEZ56288.1"/>
    <property type="molecule type" value="Genomic_DNA"/>
</dbReference>
<gene>
    <name evidence="2" type="ORF">DXZ20_11520</name>
</gene>
<evidence type="ECO:0000256" key="1">
    <source>
        <dbReference type="SAM" id="MobiDB-lite"/>
    </source>
</evidence>